<proteinExistence type="predicted"/>
<dbReference type="Gene3D" id="3.90.176.10">
    <property type="entry name" value="Toxin ADP-ribosyltransferase, Chain A, domain 1"/>
    <property type="match status" value="1"/>
</dbReference>
<dbReference type="EMBL" id="HBGU01041187">
    <property type="protein sequence ID" value="CAD9470464.1"/>
    <property type="molecule type" value="Transcribed_RNA"/>
</dbReference>
<reference evidence="2" key="1">
    <citation type="submission" date="2021-01" db="EMBL/GenBank/DDBJ databases">
        <authorList>
            <person name="Corre E."/>
            <person name="Pelletier E."/>
            <person name="Niang G."/>
            <person name="Scheremetjew M."/>
            <person name="Finn R."/>
            <person name="Kale V."/>
            <person name="Holt S."/>
            <person name="Cochrane G."/>
            <person name="Meng A."/>
            <person name="Brown T."/>
            <person name="Cohen L."/>
        </authorList>
    </citation>
    <scope>NUCLEOTIDE SEQUENCE</scope>
    <source>
        <strain evidence="2">UTEX LB 985</strain>
    </source>
</reference>
<dbReference type="SUPFAM" id="SSF56399">
    <property type="entry name" value="ADP-ribosylation"/>
    <property type="match status" value="1"/>
</dbReference>
<sequence>MYKSINAPLRERLTSLMNASSVHAKQPYSSSGGDKGGKGVTSGSNWQALDAINQSDVAISLSNSQELSSSAVSAESSCLLAPYPFPVTLTLIAEGIKRLRTAASKLEDAHTPVTLWRGVRNAFPTDQFFTSGGSEVAPMSATADLQVALRYATSSTSLLLKIETASFIERGVSLSYLSCFPEENEHLFSPLTYLRPTGRQSKFECESGRSITVIEVLPTFGT</sequence>
<protein>
    <recommendedName>
        <fullName evidence="3">Mono(ADP-ribosyl)transferase</fullName>
    </recommendedName>
</protein>
<evidence type="ECO:0000313" key="1">
    <source>
        <dbReference type="EMBL" id="CAD9470464.1"/>
    </source>
</evidence>
<dbReference type="AlphaFoldDB" id="A0A6U7GD48"/>
<evidence type="ECO:0000313" key="2">
    <source>
        <dbReference type="EMBL" id="CAD9470467.1"/>
    </source>
</evidence>
<accession>A0A6U7GD48</accession>
<name>A0A6U7GD48_9EUKA</name>
<gene>
    <name evidence="1" type="ORF">CBRE1094_LOCUS22418</name>
    <name evidence="2" type="ORF">CBRE1094_LOCUS22419</name>
</gene>
<organism evidence="2">
    <name type="scientific">Haptolina brevifila</name>
    <dbReference type="NCBI Taxonomy" id="156173"/>
    <lineage>
        <taxon>Eukaryota</taxon>
        <taxon>Haptista</taxon>
        <taxon>Haptophyta</taxon>
        <taxon>Prymnesiophyceae</taxon>
        <taxon>Prymnesiales</taxon>
        <taxon>Prymnesiaceae</taxon>
        <taxon>Haptolina</taxon>
    </lineage>
</organism>
<dbReference type="EMBL" id="HBGU01041188">
    <property type="protein sequence ID" value="CAD9470467.1"/>
    <property type="molecule type" value="Transcribed_RNA"/>
</dbReference>
<evidence type="ECO:0008006" key="3">
    <source>
        <dbReference type="Google" id="ProtNLM"/>
    </source>
</evidence>